<gene>
    <name evidence="2" type="ORF">K1Y72_33375</name>
</gene>
<dbReference type="SUPFAM" id="SSF53335">
    <property type="entry name" value="S-adenosyl-L-methionine-dependent methyltransferases"/>
    <property type="match status" value="1"/>
</dbReference>
<protein>
    <submittedName>
        <fullName evidence="2">Uncharacterized protein</fullName>
    </submittedName>
</protein>
<feature type="compositionally biased region" description="Pro residues" evidence="1">
    <location>
        <begin position="1"/>
        <end position="17"/>
    </location>
</feature>
<feature type="region of interest" description="Disordered" evidence="1">
    <location>
        <begin position="45"/>
        <end position="69"/>
    </location>
</feature>
<dbReference type="EMBL" id="JAIBOA010000032">
    <property type="protein sequence ID" value="MBW8487285.1"/>
    <property type="molecule type" value="Genomic_DNA"/>
</dbReference>
<comment type="caution">
    <text evidence="2">The sequence shown here is derived from an EMBL/GenBank/DDBJ whole genome shotgun (WGS) entry which is preliminary data.</text>
</comment>
<dbReference type="InterPro" id="IPR029063">
    <property type="entry name" value="SAM-dependent_MTases_sf"/>
</dbReference>
<sequence length="320" mass="33312">MNTTPPDQPDPTNPSNPPERSGTGHSGRAVTARSLLPLTVWLAADTSPTAPPASSSASPDGGPRGQGTARLCGLHQRAVGAELARQLITTCTAPGDVVAEGFTCSEATLIAAAQTGRRGVALVPHFPLAQHIGARLRATLPAEQLAAVAMRPTRPDQMARGLADHLGEVALVVAAPPPYEVGGQHSAKGGDLRCPACRAELWMLSHEQLALFLAGAWKVLRPGGTLAVITTARHEPTGRLADPAPRVIRQASLLGFHYIQHVIALRVPIDGDALVVQAGPDQIAELRPPHSPALPPIARVHADVCLFTKPATAGQQGDAR</sequence>
<feature type="region of interest" description="Disordered" evidence="1">
    <location>
        <begin position="1"/>
        <end position="30"/>
    </location>
</feature>
<dbReference type="RefSeq" id="WP_220170521.1">
    <property type="nucleotide sequence ID" value="NZ_JAIBOA010000032.1"/>
</dbReference>
<proteinExistence type="predicted"/>
<organism evidence="2 3">
    <name type="scientific">Actinomadura parmotrematis</name>
    <dbReference type="NCBI Taxonomy" id="2864039"/>
    <lineage>
        <taxon>Bacteria</taxon>
        <taxon>Bacillati</taxon>
        <taxon>Actinomycetota</taxon>
        <taxon>Actinomycetes</taxon>
        <taxon>Streptosporangiales</taxon>
        <taxon>Thermomonosporaceae</taxon>
        <taxon>Actinomadura</taxon>
    </lineage>
</organism>
<dbReference type="Proteomes" id="UP000774570">
    <property type="component" value="Unassembled WGS sequence"/>
</dbReference>
<keyword evidence="3" id="KW-1185">Reference proteome</keyword>
<accession>A0ABS7G4I2</accession>
<reference evidence="2 3" key="1">
    <citation type="submission" date="2021-07" db="EMBL/GenBank/DDBJ databases">
        <title>Actinomadura sp. PM05-2 isolated from lichen.</title>
        <authorList>
            <person name="Somphong A."/>
            <person name="Phongsopitanun W."/>
            <person name="Tanasupawat S."/>
            <person name="Peongsungnone V."/>
        </authorList>
    </citation>
    <scope>NUCLEOTIDE SEQUENCE [LARGE SCALE GENOMIC DNA]</scope>
    <source>
        <strain evidence="2 3">PM05-2</strain>
    </source>
</reference>
<name>A0ABS7G4I2_9ACTN</name>
<feature type="compositionally biased region" description="Low complexity" evidence="1">
    <location>
        <begin position="45"/>
        <end position="61"/>
    </location>
</feature>
<evidence type="ECO:0000313" key="3">
    <source>
        <dbReference type="Proteomes" id="UP000774570"/>
    </source>
</evidence>
<evidence type="ECO:0000313" key="2">
    <source>
        <dbReference type="EMBL" id="MBW8487285.1"/>
    </source>
</evidence>
<evidence type="ECO:0000256" key="1">
    <source>
        <dbReference type="SAM" id="MobiDB-lite"/>
    </source>
</evidence>